<dbReference type="EMBL" id="DVFZ01000078">
    <property type="protein sequence ID" value="HIQ82997.1"/>
    <property type="molecule type" value="Genomic_DNA"/>
</dbReference>
<accession>A0A9D0ZMM1</accession>
<reference evidence="2" key="2">
    <citation type="journal article" date="2021" name="PeerJ">
        <title>Extensive microbial diversity within the chicken gut microbiome revealed by metagenomics and culture.</title>
        <authorList>
            <person name="Gilroy R."/>
            <person name="Ravi A."/>
            <person name="Getino M."/>
            <person name="Pursley I."/>
            <person name="Horton D.L."/>
            <person name="Alikhan N.F."/>
            <person name="Baker D."/>
            <person name="Gharbi K."/>
            <person name="Hall N."/>
            <person name="Watson M."/>
            <person name="Adriaenssens E.M."/>
            <person name="Foster-Nyarko E."/>
            <person name="Jarju S."/>
            <person name="Secka A."/>
            <person name="Antonio M."/>
            <person name="Oren A."/>
            <person name="Chaudhuri R.R."/>
            <person name="La Ragione R."/>
            <person name="Hildebrand F."/>
            <person name="Pallen M.J."/>
        </authorList>
    </citation>
    <scope>NUCLEOTIDE SEQUENCE</scope>
    <source>
        <strain evidence="2">ChiSjej6B24-2974</strain>
    </source>
</reference>
<dbReference type="InterPro" id="IPR045765">
    <property type="entry name" value="DUF6133"/>
</dbReference>
<comment type="caution">
    <text evidence="2">The sequence shown here is derived from an EMBL/GenBank/DDBJ whole genome shotgun (WGS) entry which is preliminary data.</text>
</comment>
<dbReference type="Pfam" id="PF19629">
    <property type="entry name" value="DUF6133"/>
    <property type="match status" value="1"/>
</dbReference>
<reference evidence="2" key="1">
    <citation type="submission" date="2020-10" db="EMBL/GenBank/DDBJ databases">
        <authorList>
            <person name="Gilroy R."/>
        </authorList>
    </citation>
    <scope>NUCLEOTIDE SEQUENCE</scope>
    <source>
        <strain evidence="2">ChiSjej6B24-2974</strain>
    </source>
</reference>
<dbReference type="AlphaFoldDB" id="A0A9D0ZMM1"/>
<evidence type="ECO:0000313" key="3">
    <source>
        <dbReference type="Proteomes" id="UP000824260"/>
    </source>
</evidence>
<organism evidence="2 3">
    <name type="scientific">Candidatus Pullichristensenella stercorigallinarum</name>
    <dbReference type="NCBI Taxonomy" id="2840909"/>
    <lineage>
        <taxon>Bacteria</taxon>
        <taxon>Bacillati</taxon>
        <taxon>Bacillota</taxon>
        <taxon>Clostridia</taxon>
        <taxon>Candidatus Pullichristensenella</taxon>
    </lineage>
</organism>
<dbReference type="Proteomes" id="UP000824260">
    <property type="component" value="Unassembled WGS sequence"/>
</dbReference>
<keyword evidence="1" id="KW-1133">Transmembrane helix</keyword>
<name>A0A9D0ZMM1_9FIRM</name>
<evidence type="ECO:0000313" key="2">
    <source>
        <dbReference type="EMBL" id="HIQ82997.1"/>
    </source>
</evidence>
<protein>
    <submittedName>
        <fullName evidence="2">Uncharacterized protein</fullName>
    </submittedName>
</protein>
<keyword evidence="1" id="KW-0812">Transmembrane</keyword>
<proteinExistence type="predicted"/>
<sequence length="85" mass="9637">MQKLMSLEPRRRKNLRARIQTLRSGFRNLARDRRGEGYLDMAMKILIVVVIGAAILAIMNVAMPDLFQSLIDKITGELNNVTVLP</sequence>
<feature type="transmembrane region" description="Helical" evidence="1">
    <location>
        <begin position="41"/>
        <end position="63"/>
    </location>
</feature>
<evidence type="ECO:0000256" key="1">
    <source>
        <dbReference type="SAM" id="Phobius"/>
    </source>
</evidence>
<keyword evidence="1" id="KW-0472">Membrane</keyword>
<gene>
    <name evidence="2" type="ORF">IAA52_07825</name>
</gene>